<feature type="region of interest" description="Disordered" evidence="7">
    <location>
        <begin position="1438"/>
        <end position="1469"/>
    </location>
</feature>
<feature type="domain" description="Peptidase M16 C-terminal" evidence="10">
    <location>
        <begin position="614"/>
        <end position="793"/>
    </location>
</feature>
<evidence type="ECO:0000256" key="6">
    <source>
        <dbReference type="ARBA" id="ARBA00023049"/>
    </source>
</evidence>
<feature type="region of interest" description="Disordered" evidence="7">
    <location>
        <begin position="481"/>
        <end position="505"/>
    </location>
</feature>
<dbReference type="InterPro" id="IPR007863">
    <property type="entry name" value="Peptidase_M16_C"/>
</dbReference>
<feature type="domain" description="Peptidase M16 N-terminal" evidence="9">
    <location>
        <begin position="534"/>
        <end position="588"/>
    </location>
</feature>
<keyword evidence="4" id="KW-0378">Hydrolase</keyword>
<protein>
    <recommendedName>
        <fullName evidence="15">A-pheromone processing metallopeptidase Ste23</fullName>
    </recommendedName>
</protein>
<evidence type="ECO:0008006" key="15">
    <source>
        <dbReference type="Google" id="ProtNLM"/>
    </source>
</evidence>
<evidence type="ECO:0000256" key="7">
    <source>
        <dbReference type="SAM" id="MobiDB-lite"/>
    </source>
</evidence>
<evidence type="ECO:0000259" key="10">
    <source>
        <dbReference type="Pfam" id="PF05193"/>
    </source>
</evidence>
<dbReference type="GO" id="GO:0005829">
    <property type="term" value="C:cytosol"/>
    <property type="evidence" value="ECO:0007669"/>
    <property type="project" value="TreeGrafter"/>
</dbReference>
<proteinExistence type="inferred from homology"/>
<evidence type="ECO:0000256" key="1">
    <source>
        <dbReference type="ARBA" id="ARBA00007261"/>
    </source>
</evidence>
<dbReference type="Proteomes" id="UP000243015">
    <property type="component" value="Unassembled WGS sequence"/>
</dbReference>
<dbReference type="FunFam" id="3.30.830.10:FF:000003">
    <property type="entry name" value="Insulin-degrading enzyme"/>
    <property type="match status" value="1"/>
</dbReference>
<dbReference type="InterPro" id="IPR054734">
    <property type="entry name" value="PqqF-like_C_4"/>
</dbReference>
<sequence length="1505" mass="169994">MRFALLAIVISAFVTSTYAQREYYIRNEPSGLNVTWDDDDYIYMEPGIRKYTISAWNMYPVASDIKNWFAFGASYFYLQFDFGRDGDTALRSDEGRIFEIRKAESHSYVIDVQSVDSGQPTLAWTVERNSTDPRNGMFIEFIAAWTVLRQHTKSESNFWLSMTINRASGIVGYSKPSAASTQCKPNATLFMSLKRYFRRDIEMRTHPGFSIFELSAIFSARGQSFALDRRPKARLASFAQALASSSSTQFEQRMNWAKGIPTHNTKPTRPLTFHNSGEAARWLPGDECKVPRYLGSPAALVRPSSSQPVALPIPPPLLLFGQLPTRFPRSSIACLQLGASFYTTTATATPQYSESPQDKSSSTVMAQVERLADSLEKPSVDNRTYRVIRLPNQLEALLVHDPDTDKASASVNVNVGNFSDDDDMPGMAHAVEHLLFMGTEKYPKENDYNQYLAAHSGHSNAYTAATETNYFFEVAATSHPRSKAPSATPSAVPSTPPSQVPTPGGTLTDKMIHLTVEGAPNSASSSISDLTPPLYGALDRFAQFFIAPLFLPSTLDRELQAVDSENKKNLQSDPWRMLQLNKSLANPKHPYSHFSTGNLKTLRDDPQARGLDVRNEFMKFHDKHYSANRMKLVVLGREPLDELEAWVAELFADVKNKDLPQNRWDDIEVFEKDNLLKMVFAKPVMDSRTLDIYFPYPDEEDLYESQPSRYISHLIGHEGPGSILAYIKSKGWATELSAGATPLCPGSSLFNISIRLTEDGLQHYQEVIKIIFQYISLIKERAPEQWIFDEMKNLSEVDFKFKQKSPASKFTSSLSSVMQKPYPREWLLSGSSLLRKFEPELITKGLSYLRADTFNIEIVSQHFPGGWDKKEKWYGTEYKVEKVPEDLLSEIRRSLETSIGRTPELHMPHKNEFVPTRLDVEKKEVDEPAKRPSLIRRDDQVRTWFKKDDTFWVPKAALEITLRTPLVYATPGNNVMAKLYCSLVRDALTEYSYDAELAGLDYDLSPSVFGLEVAIVGYNDKMAVLLEKVLTIMRDLEIKPDRFRIVKERMARGYKNADYQLPYYQVGSFTRYLTAEKAWINEQLAPELEHIQLEDVAAFYPQLLRQTHIEVLAHGNLYKEDALKLTDLIESTLKPRVLPQSQWHVRRNMIIPPGSNYIYEETLKDPANINHCIEYYLFVGALTDPQLRAKCLLFGQMTNEPAFDQLRTKEQLGYVVWSGARYSSTTLGYRVIIQSERDNQYLESRIDSFLEGFGKALTSMSGEEFEGHRRSIINKRLEKLKNLSSETSRFWSHIGSEYFDFTQHEIDAAVLEDITKDDIIAFYRQYIDPSSPTRAKLSVHMKAQASASLVASAEQKSAVLAKIEQFLGSAGALVDTEKFKEAFKDITISSNNLDGIISTVHNHLTSVLQMAEDEATKLLEPAKGALPALLAQAGIKTMTKSDKESNSDENSAPTANGASNNADKPSSRKPIYITNVPEFKARLSVSPATVPVVDLSEFEDFDPKL</sequence>
<dbReference type="InterPro" id="IPR032632">
    <property type="entry name" value="Peptidase_M16_M"/>
</dbReference>
<dbReference type="GO" id="GO:0005739">
    <property type="term" value="C:mitochondrion"/>
    <property type="evidence" value="ECO:0007669"/>
    <property type="project" value="TreeGrafter"/>
</dbReference>
<keyword evidence="2" id="KW-0645">Protease</keyword>
<dbReference type="GO" id="GO:0046872">
    <property type="term" value="F:metal ion binding"/>
    <property type="evidence" value="ECO:0007669"/>
    <property type="project" value="UniProtKB-KW"/>
</dbReference>
<evidence type="ECO:0000259" key="11">
    <source>
        <dbReference type="Pfam" id="PF16187"/>
    </source>
</evidence>
<evidence type="ECO:0000256" key="2">
    <source>
        <dbReference type="ARBA" id="ARBA00022670"/>
    </source>
</evidence>
<feature type="compositionally biased region" description="Low complexity" evidence="7">
    <location>
        <begin position="484"/>
        <end position="493"/>
    </location>
</feature>
<comment type="similarity">
    <text evidence="1">Belongs to the peptidase M16 family.</text>
</comment>
<keyword evidence="3" id="KW-0479">Metal-binding</keyword>
<dbReference type="GO" id="GO:0043171">
    <property type="term" value="P:peptide catabolic process"/>
    <property type="evidence" value="ECO:0007669"/>
    <property type="project" value="TreeGrafter"/>
</dbReference>
<feature type="signal peptide" evidence="8">
    <location>
        <begin position="1"/>
        <end position="19"/>
    </location>
</feature>
<evidence type="ECO:0000259" key="12">
    <source>
        <dbReference type="Pfam" id="PF22456"/>
    </source>
</evidence>
<dbReference type="Pfam" id="PF22456">
    <property type="entry name" value="PqqF-like_C_4"/>
    <property type="match status" value="1"/>
</dbReference>
<gene>
    <name evidence="13" type="ORF">A7C99_2165</name>
</gene>
<dbReference type="EMBL" id="LHPM01000012">
    <property type="protein sequence ID" value="OAL66771.1"/>
    <property type="molecule type" value="Genomic_DNA"/>
</dbReference>
<dbReference type="InterPro" id="IPR050626">
    <property type="entry name" value="Peptidase_M16"/>
</dbReference>
<dbReference type="GO" id="GO:0051603">
    <property type="term" value="P:proteolysis involved in protein catabolic process"/>
    <property type="evidence" value="ECO:0007669"/>
    <property type="project" value="TreeGrafter"/>
</dbReference>
<dbReference type="VEuPathDB" id="FungiDB:TERG_04397"/>
<dbReference type="InterPro" id="IPR011249">
    <property type="entry name" value="Metalloenz_LuxS/M16"/>
</dbReference>
<evidence type="ECO:0000313" key="13">
    <source>
        <dbReference type="EMBL" id="OAL66771.1"/>
    </source>
</evidence>
<dbReference type="VEuPathDB" id="FungiDB:TERG_04396"/>
<keyword evidence="6" id="KW-0482">Metalloprotease</keyword>
<feature type="domain" description="Peptidase M16 N-terminal" evidence="9">
    <location>
        <begin position="397"/>
        <end position="478"/>
    </location>
</feature>
<evidence type="ECO:0000256" key="3">
    <source>
        <dbReference type="ARBA" id="ARBA00022723"/>
    </source>
</evidence>
<evidence type="ECO:0000259" key="9">
    <source>
        <dbReference type="Pfam" id="PF00675"/>
    </source>
</evidence>
<name>A0A178F393_TRIRU</name>
<evidence type="ECO:0000256" key="8">
    <source>
        <dbReference type="SAM" id="SignalP"/>
    </source>
</evidence>
<feature type="compositionally biased region" description="Polar residues" evidence="7">
    <location>
        <begin position="1448"/>
        <end position="1464"/>
    </location>
</feature>
<dbReference type="PANTHER" id="PTHR43690:SF18">
    <property type="entry name" value="INSULIN-DEGRADING ENZYME-RELATED"/>
    <property type="match status" value="1"/>
</dbReference>
<organism evidence="13 14">
    <name type="scientific">Trichophyton rubrum</name>
    <name type="common">Athlete's foot fungus</name>
    <name type="synonym">Epidermophyton rubrum</name>
    <dbReference type="NCBI Taxonomy" id="5551"/>
    <lineage>
        <taxon>Eukaryota</taxon>
        <taxon>Fungi</taxon>
        <taxon>Dikarya</taxon>
        <taxon>Ascomycota</taxon>
        <taxon>Pezizomycotina</taxon>
        <taxon>Eurotiomycetes</taxon>
        <taxon>Eurotiomycetidae</taxon>
        <taxon>Onygenales</taxon>
        <taxon>Arthrodermataceae</taxon>
        <taxon>Trichophyton</taxon>
    </lineage>
</organism>
<dbReference type="Pfam" id="PF00675">
    <property type="entry name" value="Peptidase_M16"/>
    <property type="match status" value="2"/>
</dbReference>
<feature type="chain" id="PRO_5008085925" description="A-pheromone processing metallopeptidase Ste23" evidence="8">
    <location>
        <begin position="20"/>
        <end position="1505"/>
    </location>
</feature>
<feature type="domain" description="Peptidase M16 middle/third" evidence="11">
    <location>
        <begin position="799"/>
        <end position="1085"/>
    </location>
</feature>
<keyword evidence="8" id="KW-0732">Signal</keyword>
<accession>A0A178F393</accession>
<evidence type="ECO:0000313" key="14">
    <source>
        <dbReference type="Proteomes" id="UP000243015"/>
    </source>
</evidence>
<evidence type="ECO:0000256" key="4">
    <source>
        <dbReference type="ARBA" id="ARBA00022801"/>
    </source>
</evidence>
<dbReference type="PANTHER" id="PTHR43690">
    <property type="entry name" value="NARDILYSIN"/>
    <property type="match status" value="1"/>
</dbReference>
<feature type="domain" description="Coenzyme PQQ synthesis protein F-like C-terminal lobe" evidence="12">
    <location>
        <begin position="1193"/>
        <end position="1291"/>
    </location>
</feature>
<keyword evidence="5" id="KW-0862">Zinc</keyword>
<dbReference type="GO" id="GO:0004222">
    <property type="term" value="F:metalloendopeptidase activity"/>
    <property type="evidence" value="ECO:0007669"/>
    <property type="project" value="TreeGrafter"/>
</dbReference>
<dbReference type="Pfam" id="PF05193">
    <property type="entry name" value="Peptidase_M16_C"/>
    <property type="match status" value="1"/>
</dbReference>
<reference evidence="13 14" key="1">
    <citation type="submission" date="2016-05" db="EMBL/GenBank/DDBJ databases">
        <title>Genome sequencing of Trichophyton rubrum CMCC(F)T1i isolated from hair.</title>
        <authorList>
            <person name="Zhan P."/>
            <person name="Tao Y."/>
            <person name="Liu W."/>
        </authorList>
    </citation>
    <scope>NUCLEOTIDE SEQUENCE [LARGE SCALE GENOMIC DNA]</scope>
    <source>
        <strain evidence="14">CMCC(F)T1i</strain>
    </source>
</reference>
<comment type="caution">
    <text evidence="13">The sequence shown here is derived from an EMBL/GenBank/DDBJ whole genome shotgun (WGS) entry which is preliminary data.</text>
</comment>
<dbReference type="InterPro" id="IPR011765">
    <property type="entry name" value="Pept_M16_N"/>
</dbReference>
<dbReference type="Gene3D" id="3.30.830.10">
    <property type="entry name" value="Metalloenzyme, LuxS/M16 peptidase-like"/>
    <property type="match status" value="4"/>
</dbReference>
<dbReference type="Pfam" id="PF16187">
    <property type="entry name" value="Peptidase_M16_M"/>
    <property type="match status" value="1"/>
</dbReference>
<evidence type="ECO:0000256" key="5">
    <source>
        <dbReference type="ARBA" id="ARBA00022833"/>
    </source>
</evidence>
<dbReference type="FunFam" id="3.30.830.10:FF:000005">
    <property type="entry name" value="nardilysin isoform X1"/>
    <property type="match status" value="1"/>
</dbReference>
<dbReference type="SUPFAM" id="SSF63411">
    <property type="entry name" value="LuxS/MPP-like metallohydrolase"/>
    <property type="match status" value="4"/>
</dbReference>